<accession>A0A9Q5B7Q1</accession>
<feature type="signal peptide" evidence="1">
    <location>
        <begin position="1"/>
        <end position="19"/>
    </location>
</feature>
<dbReference type="EMBL" id="JAAQYX010000052">
    <property type="protein sequence ID" value="NNB52248.1"/>
    <property type="molecule type" value="Genomic_DNA"/>
</dbReference>
<gene>
    <name evidence="2" type="ORF">HBN89_23795</name>
</gene>
<name>A0A9Q5B7Q1_PSEFR</name>
<dbReference type="RefSeq" id="WP_095040054.1">
    <property type="nucleotide sequence ID" value="NZ_JAAEBQ010000010.1"/>
</dbReference>
<proteinExistence type="predicted"/>
<keyword evidence="1" id="KW-0732">Signal</keyword>
<evidence type="ECO:0000313" key="3">
    <source>
        <dbReference type="Proteomes" id="UP000564604"/>
    </source>
</evidence>
<dbReference type="InterPro" id="IPR022231">
    <property type="entry name" value="DUF3757"/>
</dbReference>
<dbReference type="Proteomes" id="UP000564604">
    <property type="component" value="Unassembled WGS sequence"/>
</dbReference>
<organism evidence="2 3">
    <name type="scientific">Pseudomonas fragi</name>
    <dbReference type="NCBI Taxonomy" id="296"/>
    <lineage>
        <taxon>Bacteria</taxon>
        <taxon>Pseudomonadati</taxon>
        <taxon>Pseudomonadota</taxon>
        <taxon>Gammaproteobacteria</taxon>
        <taxon>Pseudomonadales</taxon>
        <taxon>Pseudomonadaceae</taxon>
        <taxon>Pseudomonas</taxon>
    </lineage>
</organism>
<protein>
    <submittedName>
        <fullName evidence="2">DUF3757 domain-containing protein</fullName>
    </submittedName>
</protein>
<dbReference type="AlphaFoldDB" id="A0A9Q5B7Q1"/>
<reference evidence="2 3" key="1">
    <citation type="journal article" date="2020" name="Front. Microbiol.">
        <title>Genetic Organization of the aprX-lipA2 Operon Affects the Proteolytic Potential of Pseudomonas Species in Milk.</title>
        <authorList>
            <person name="Maier C."/>
            <person name="Huptas C."/>
            <person name="von Neubeck M."/>
            <person name="Scherer S."/>
            <person name="Wenning M."/>
            <person name="Lucking G."/>
        </authorList>
    </citation>
    <scope>NUCLEOTIDE SEQUENCE [LARGE SCALE GENOMIC DNA]</scope>
    <source>
        <strain evidence="2 3">WS 5094</strain>
    </source>
</reference>
<dbReference type="Pfam" id="PF12582">
    <property type="entry name" value="DUF3757"/>
    <property type="match status" value="1"/>
</dbReference>
<comment type="caution">
    <text evidence="2">The sequence shown here is derived from an EMBL/GenBank/DDBJ whole genome shotgun (WGS) entry which is preliminary data.</text>
</comment>
<sequence length="145" mass="15685">MKVVYVFVCALFYSAVALASGTESCPVAEDVTLRAGVYTAPSSRVGNEWVAVSSAVVPSQLETFEAAVFYPQDNQPGAVGRIGYCEYKARDRSRVNLHYRQSAASERSMRLANTENWRPVESGLGLVVYECNAAIASACAFSIVD</sequence>
<evidence type="ECO:0000256" key="1">
    <source>
        <dbReference type="SAM" id="SignalP"/>
    </source>
</evidence>
<evidence type="ECO:0000313" key="2">
    <source>
        <dbReference type="EMBL" id="NNB52248.1"/>
    </source>
</evidence>
<feature type="chain" id="PRO_5040390473" evidence="1">
    <location>
        <begin position="20"/>
        <end position="145"/>
    </location>
</feature>